<evidence type="ECO:0000256" key="10">
    <source>
        <dbReference type="ARBA" id="ARBA00023002"/>
    </source>
</evidence>
<keyword evidence="13 14" id="KW-0100">Branched-chain amino acid biosynthesis</keyword>
<evidence type="ECO:0000256" key="9">
    <source>
        <dbReference type="ARBA" id="ARBA00022842"/>
    </source>
</evidence>
<dbReference type="SUPFAM" id="SSF53659">
    <property type="entry name" value="Isocitrate/Isopropylmalate dehydrogenase-like"/>
    <property type="match status" value="1"/>
</dbReference>
<evidence type="ECO:0000256" key="1">
    <source>
        <dbReference type="ARBA" id="ARBA00000624"/>
    </source>
</evidence>
<evidence type="ECO:0000256" key="6">
    <source>
        <dbReference type="ARBA" id="ARBA00022430"/>
    </source>
</evidence>
<feature type="site" description="Important for catalysis" evidence="14">
    <location>
        <position position="192"/>
    </location>
</feature>
<dbReference type="GO" id="GO:0003862">
    <property type="term" value="F:3-isopropylmalate dehydrogenase activity"/>
    <property type="evidence" value="ECO:0007669"/>
    <property type="project" value="UniProtKB-UniRule"/>
</dbReference>
<evidence type="ECO:0000256" key="12">
    <source>
        <dbReference type="ARBA" id="ARBA00023211"/>
    </source>
</evidence>
<dbReference type="Gene3D" id="3.40.718.10">
    <property type="entry name" value="Isopropylmalate Dehydrogenase"/>
    <property type="match status" value="1"/>
</dbReference>
<dbReference type="UniPathway" id="UPA00048">
    <property type="reaction ID" value="UER00072"/>
</dbReference>
<evidence type="ECO:0000256" key="8">
    <source>
        <dbReference type="ARBA" id="ARBA00022723"/>
    </source>
</evidence>
<evidence type="ECO:0000313" key="17">
    <source>
        <dbReference type="EMBL" id="CUJ82459.1"/>
    </source>
</evidence>
<dbReference type="GO" id="GO:0005829">
    <property type="term" value="C:cytosol"/>
    <property type="evidence" value="ECO:0007669"/>
    <property type="project" value="TreeGrafter"/>
</dbReference>
<dbReference type="AlphaFoldDB" id="A0A0P1I8G8"/>
<evidence type="ECO:0000256" key="14">
    <source>
        <dbReference type="HAMAP-Rule" id="MF_01033"/>
    </source>
</evidence>
<comment type="catalytic activity">
    <reaction evidence="1 14 15">
        <text>(2R,3S)-3-isopropylmalate + NAD(+) = 4-methyl-2-oxopentanoate + CO2 + NADH</text>
        <dbReference type="Rhea" id="RHEA:32271"/>
        <dbReference type="ChEBI" id="CHEBI:16526"/>
        <dbReference type="ChEBI" id="CHEBI:17865"/>
        <dbReference type="ChEBI" id="CHEBI:35121"/>
        <dbReference type="ChEBI" id="CHEBI:57540"/>
        <dbReference type="ChEBI" id="CHEBI:57945"/>
        <dbReference type="EC" id="1.1.1.85"/>
    </reaction>
</comment>
<dbReference type="PANTHER" id="PTHR42979:SF1">
    <property type="entry name" value="3-ISOPROPYLMALATE DEHYDROGENASE"/>
    <property type="match status" value="1"/>
</dbReference>
<evidence type="ECO:0000313" key="18">
    <source>
        <dbReference type="Proteomes" id="UP000051870"/>
    </source>
</evidence>
<evidence type="ECO:0000256" key="2">
    <source>
        <dbReference type="ARBA" id="ARBA00001936"/>
    </source>
</evidence>
<dbReference type="EC" id="1.1.1.85" evidence="14"/>
<keyword evidence="18" id="KW-1185">Reference proteome</keyword>
<feature type="binding site" evidence="14">
    <location>
        <position position="225"/>
    </location>
    <ligand>
        <name>Mg(2+)</name>
        <dbReference type="ChEBI" id="CHEBI:18420"/>
    </ligand>
</feature>
<dbReference type="GO" id="GO:0000287">
    <property type="term" value="F:magnesium ion binding"/>
    <property type="evidence" value="ECO:0007669"/>
    <property type="project" value="InterPro"/>
</dbReference>
<comment type="similarity">
    <text evidence="4 14">Belongs to the isocitrate and isopropylmalate dehydrogenases family. LeuB type 1 subfamily.</text>
</comment>
<comment type="pathway">
    <text evidence="3 14 15">Amino-acid biosynthesis; L-leucine biosynthesis; L-leucine from 3-methyl-2-oxobutanoate: step 3/4.</text>
</comment>
<keyword evidence="6 14" id="KW-0432">Leucine biosynthesis</keyword>
<dbReference type="InterPro" id="IPR024084">
    <property type="entry name" value="IsoPropMal-DH-like_dom"/>
</dbReference>
<feature type="binding site" evidence="14">
    <location>
        <position position="107"/>
    </location>
    <ligand>
        <name>substrate</name>
    </ligand>
</feature>
<dbReference type="InterPro" id="IPR019818">
    <property type="entry name" value="IsoCit/isopropylmalate_DH_CS"/>
</dbReference>
<evidence type="ECO:0000256" key="13">
    <source>
        <dbReference type="ARBA" id="ARBA00023304"/>
    </source>
</evidence>
<keyword evidence="12 14" id="KW-0464">Manganese</keyword>
<dbReference type="EMBL" id="CYTW01000001">
    <property type="protein sequence ID" value="CUJ82459.1"/>
    <property type="molecule type" value="Genomic_DNA"/>
</dbReference>
<evidence type="ECO:0000256" key="15">
    <source>
        <dbReference type="RuleBase" id="RU004445"/>
    </source>
</evidence>
<comment type="subcellular location">
    <subcellularLocation>
        <location evidence="14">Cytoplasm</location>
    </subcellularLocation>
</comment>
<feature type="binding site" evidence="14">
    <location>
        <position position="225"/>
    </location>
    <ligand>
        <name>substrate</name>
    </ligand>
</feature>
<evidence type="ECO:0000256" key="7">
    <source>
        <dbReference type="ARBA" id="ARBA00022605"/>
    </source>
</evidence>
<keyword evidence="10 14" id="KW-0560">Oxidoreductase</keyword>
<comment type="subunit">
    <text evidence="5 14 15">Homodimer.</text>
</comment>
<gene>
    <name evidence="14 17" type="primary">leuB</name>
    <name evidence="17" type="ORF">PH7735_00151</name>
</gene>
<dbReference type="FunFam" id="3.40.718.10:FF:000006">
    <property type="entry name" value="3-isopropylmalate dehydrogenase"/>
    <property type="match status" value="1"/>
</dbReference>
<comment type="function">
    <text evidence="14 15">Catalyzes the oxidation of 3-carboxy-2-hydroxy-4-methylpentanoate (3-isopropylmalate) to 3-carboxy-4-methyl-2-oxopentanoate. The product decarboxylates to 4-methyl-2 oxopentanoate.</text>
</comment>
<keyword evidence="9 14" id="KW-0460">Magnesium</keyword>
<keyword evidence="14" id="KW-0963">Cytoplasm</keyword>
<evidence type="ECO:0000256" key="11">
    <source>
        <dbReference type="ARBA" id="ARBA00023027"/>
    </source>
</evidence>
<feature type="binding site" evidence="14">
    <location>
        <position position="253"/>
    </location>
    <ligand>
        <name>Mg(2+)</name>
        <dbReference type="ChEBI" id="CHEBI:18420"/>
    </ligand>
</feature>
<accession>A0A0P1I8G8</accession>
<feature type="site" description="Important for catalysis" evidence="14">
    <location>
        <position position="142"/>
    </location>
</feature>
<dbReference type="Pfam" id="PF00180">
    <property type="entry name" value="Iso_dh"/>
    <property type="match status" value="1"/>
</dbReference>
<comment type="cofactor">
    <cofactor evidence="2">
        <name>Mn(2+)</name>
        <dbReference type="ChEBI" id="CHEBI:29035"/>
    </cofactor>
</comment>
<dbReference type="HAMAP" id="MF_01033">
    <property type="entry name" value="LeuB_type1"/>
    <property type="match status" value="1"/>
</dbReference>
<dbReference type="STRING" id="1715693.PH7735_00151"/>
<dbReference type="GO" id="GO:0051287">
    <property type="term" value="F:NAD binding"/>
    <property type="evidence" value="ECO:0007669"/>
    <property type="project" value="InterPro"/>
</dbReference>
<evidence type="ECO:0000256" key="3">
    <source>
        <dbReference type="ARBA" id="ARBA00004762"/>
    </source>
</evidence>
<dbReference type="GeneID" id="83879251"/>
<feature type="binding site" evidence="14">
    <location>
        <position position="135"/>
    </location>
    <ligand>
        <name>substrate</name>
    </ligand>
</feature>
<reference evidence="18" key="1">
    <citation type="submission" date="2015-09" db="EMBL/GenBank/DDBJ databases">
        <authorList>
            <person name="Rodrigo-Torres Lidia"/>
            <person name="Arahal R.David."/>
        </authorList>
    </citation>
    <scope>NUCLEOTIDE SEQUENCE [LARGE SCALE GENOMIC DNA]</scope>
    <source>
        <strain evidence="18">CECT 7735</strain>
    </source>
</reference>
<evidence type="ECO:0000256" key="4">
    <source>
        <dbReference type="ARBA" id="ARBA00008319"/>
    </source>
</evidence>
<dbReference type="NCBIfam" id="TIGR00169">
    <property type="entry name" value="leuB"/>
    <property type="match status" value="1"/>
</dbReference>
<evidence type="ECO:0000259" key="16">
    <source>
        <dbReference type="SMART" id="SM01329"/>
    </source>
</evidence>
<keyword evidence="11 14" id="KW-0520">NAD</keyword>
<sequence>MSNPSLLILAGDGIGPEVMAEVQRIIDWFGDKRGLKFDVSEDLVGGAAYDAHGVPLHDDTMAKAQEVDAVLLGAVGGPKYDVLDFSVKPERGLLRLRKEMDLFANLRPAQCFDALADFSSLKKDIVAGLDIMIVRELTSGSYFGEPRGIFTENNERVGINTQRYTESEIDRVARAAFELARKRGGKLCSMEKANVMESGILWRDVVTEVHEADYKDIELSHMYADNGAMQLVRAPKQFDVILTDNLFGDLLSDCAAMLTGSLGMLPSASLGAPMENGRPKALYEPVHGSAPDIAGEGKANPCACILSFAMALRYSFSEGGEADRLEAAVEQVLADGVRTGDLMQADGGTPATTSEMGSAVIAALDASL</sequence>
<feature type="binding site" evidence="14">
    <location>
        <position position="97"/>
    </location>
    <ligand>
        <name>substrate</name>
    </ligand>
</feature>
<feature type="binding site" evidence="14">
    <location>
        <begin position="288"/>
        <end position="300"/>
    </location>
    <ligand>
        <name>NAD(+)</name>
        <dbReference type="ChEBI" id="CHEBI:57540"/>
    </ligand>
</feature>
<keyword evidence="8 14" id="KW-0479">Metal-binding</keyword>
<feature type="domain" description="Isopropylmalate dehydrogenase-like" evidence="16">
    <location>
        <begin position="5"/>
        <end position="360"/>
    </location>
</feature>
<dbReference type="GO" id="GO:0009098">
    <property type="term" value="P:L-leucine biosynthetic process"/>
    <property type="evidence" value="ECO:0007669"/>
    <property type="project" value="UniProtKB-UniRule"/>
</dbReference>
<organism evidence="17 18">
    <name type="scientific">Shimia thalassica</name>
    <dbReference type="NCBI Taxonomy" id="1715693"/>
    <lineage>
        <taxon>Bacteria</taxon>
        <taxon>Pseudomonadati</taxon>
        <taxon>Pseudomonadota</taxon>
        <taxon>Alphaproteobacteria</taxon>
        <taxon>Rhodobacterales</taxon>
        <taxon>Roseobacteraceae</taxon>
    </lineage>
</organism>
<dbReference type="PANTHER" id="PTHR42979">
    <property type="entry name" value="3-ISOPROPYLMALATE DEHYDROGENASE"/>
    <property type="match status" value="1"/>
</dbReference>
<feature type="binding site" evidence="14">
    <location>
        <position position="249"/>
    </location>
    <ligand>
        <name>Mg(2+)</name>
        <dbReference type="ChEBI" id="CHEBI:18420"/>
    </ligand>
</feature>
<comment type="cofactor">
    <cofactor evidence="14 15">
        <name>Mg(2+)</name>
        <dbReference type="ChEBI" id="CHEBI:18420"/>
    </cofactor>
    <cofactor evidence="14 15">
        <name>Mn(2+)</name>
        <dbReference type="ChEBI" id="CHEBI:29035"/>
    </cofactor>
    <text evidence="14 15">Binds 1 Mg(2+) or Mn(2+) ion per subunit.</text>
</comment>
<proteinExistence type="inferred from homology"/>
<evidence type="ECO:0000256" key="5">
    <source>
        <dbReference type="ARBA" id="ARBA00011738"/>
    </source>
</evidence>
<dbReference type="PROSITE" id="PS00470">
    <property type="entry name" value="IDH_IMDH"/>
    <property type="match status" value="1"/>
</dbReference>
<name>A0A0P1I8G8_9RHOB</name>
<dbReference type="InterPro" id="IPR004429">
    <property type="entry name" value="Isopropylmalate_DH"/>
</dbReference>
<keyword evidence="7 14" id="KW-0028">Amino-acid biosynthesis</keyword>
<dbReference type="Proteomes" id="UP000051870">
    <property type="component" value="Unassembled WGS sequence"/>
</dbReference>
<protein>
    <recommendedName>
        <fullName evidence="14">3-isopropylmalate dehydrogenase</fullName>
        <ecNumber evidence="14">1.1.1.85</ecNumber>
    </recommendedName>
    <alternativeName>
        <fullName evidence="14">3-IPM-DH</fullName>
    </alternativeName>
    <alternativeName>
        <fullName evidence="14">Beta-IPM dehydrogenase</fullName>
        <shortName evidence="14">IMDH</shortName>
    </alternativeName>
</protein>
<feature type="binding site" evidence="14">
    <location>
        <begin position="77"/>
        <end position="90"/>
    </location>
    <ligand>
        <name>NAD(+)</name>
        <dbReference type="ChEBI" id="CHEBI:57540"/>
    </ligand>
</feature>
<dbReference type="SMART" id="SM01329">
    <property type="entry name" value="Iso_dh"/>
    <property type="match status" value="1"/>
</dbReference>
<dbReference type="RefSeq" id="WP_058309434.1">
    <property type="nucleotide sequence ID" value="NZ_CANLZE010000005.1"/>
</dbReference>